<evidence type="ECO:0000256" key="3">
    <source>
        <dbReference type="ARBA" id="ARBA00022448"/>
    </source>
</evidence>
<keyword evidence="15" id="KW-1185">Reference proteome</keyword>
<evidence type="ECO:0000256" key="4">
    <source>
        <dbReference type="ARBA" id="ARBA00022692"/>
    </source>
</evidence>
<feature type="region of interest" description="Disordered" evidence="11">
    <location>
        <begin position="383"/>
        <end position="409"/>
    </location>
</feature>
<accession>A0A0N4YSP9</accession>
<evidence type="ECO:0000256" key="13">
    <source>
        <dbReference type="SAM" id="SignalP"/>
    </source>
</evidence>
<proteinExistence type="inferred from homology"/>
<feature type="transmembrane region" description="Helical" evidence="12">
    <location>
        <begin position="304"/>
        <end position="328"/>
    </location>
</feature>
<feature type="transmembrane region" description="Helical" evidence="12">
    <location>
        <begin position="247"/>
        <end position="266"/>
    </location>
</feature>
<evidence type="ECO:0000256" key="2">
    <source>
        <dbReference type="ARBA" id="ARBA00006855"/>
    </source>
</evidence>
<dbReference type="STRING" id="27835.A0A0N4YSP9"/>
<evidence type="ECO:0000256" key="8">
    <source>
        <dbReference type="ARBA" id="ARBA00023136"/>
    </source>
</evidence>
<dbReference type="PANTHER" id="PTHR13131:SF5">
    <property type="entry name" value="CYSTINOSIN"/>
    <property type="match status" value="1"/>
</dbReference>
<dbReference type="OMA" id="ILEFIMC"/>
<feature type="compositionally biased region" description="Polar residues" evidence="11">
    <location>
        <begin position="398"/>
        <end position="409"/>
    </location>
</feature>
<keyword evidence="13" id="KW-0732">Signal</keyword>
<keyword evidence="3" id="KW-0813">Transport</keyword>
<dbReference type="AlphaFoldDB" id="A0A0N4YSP9"/>
<comment type="subcellular location">
    <subcellularLocation>
        <location evidence="1">Lysosome membrane</location>
        <topology evidence="1">Multi-pass membrane protein</topology>
    </subcellularLocation>
</comment>
<evidence type="ECO:0000256" key="9">
    <source>
        <dbReference type="ARBA" id="ARBA00023228"/>
    </source>
</evidence>
<evidence type="ECO:0000256" key="7">
    <source>
        <dbReference type="ARBA" id="ARBA00022989"/>
    </source>
</evidence>
<evidence type="ECO:0000256" key="12">
    <source>
        <dbReference type="SAM" id="Phobius"/>
    </source>
</evidence>
<dbReference type="WBParaSite" id="NBR_0002027101-mRNA-1">
    <property type="protein sequence ID" value="NBR_0002027101-mRNA-1"/>
    <property type="gene ID" value="NBR_0002027101"/>
</dbReference>
<feature type="transmembrane region" description="Helical" evidence="12">
    <location>
        <begin position="158"/>
        <end position="179"/>
    </location>
</feature>
<comment type="similarity">
    <text evidence="2">Belongs to the cystinosin family.</text>
</comment>
<keyword evidence="4 12" id="KW-0812">Transmembrane</keyword>
<dbReference type="InterPro" id="IPR006603">
    <property type="entry name" value="PQ-loop_rpt"/>
</dbReference>
<reference evidence="14 15" key="2">
    <citation type="submission" date="2018-11" db="EMBL/GenBank/DDBJ databases">
        <authorList>
            <consortium name="Pathogen Informatics"/>
        </authorList>
    </citation>
    <scope>NUCLEOTIDE SEQUENCE [LARGE SCALE GENOMIC DNA]</scope>
</reference>
<feature type="signal peptide" evidence="13">
    <location>
        <begin position="1"/>
        <end position="18"/>
    </location>
</feature>
<evidence type="ECO:0000256" key="5">
    <source>
        <dbReference type="ARBA" id="ARBA00022737"/>
    </source>
</evidence>
<dbReference type="FunFam" id="1.20.1280.290:FF:000016">
    <property type="entry name" value="Cystinosin homolog"/>
    <property type="match status" value="1"/>
</dbReference>
<keyword evidence="9" id="KW-0458">Lysosome</keyword>
<keyword evidence="5" id="KW-0677">Repeat</keyword>
<gene>
    <name evidence="14" type="ORF">NBR_LOCUS20272</name>
</gene>
<dbReference type="EMBL" id="UYSL01024974">
    <property type="protein sequence ID" value="VDL84009.1"/>
    <property type="molecule type" value="Genomic_DNA"/>
</dbReference>
<evidence type="ECO:0000313" key="16">
    <source>
        <dbReference type="WBParaSite" id="NBR_0002027101-mRNA-1"/>
    </source>
</evidence>
<dbReference type="GO" id="GO:0015293">
    <property type="term" value="F:symporter activity"/>
    <property type="evidence" value="ECO:0007669"/>
    <property type="project" value="UniProtKB-KW"/>
</dbReference>
<protein>
    <submittedName>
        <fullName evidence="16">Cystinosin homolog (inferred by orthology to a C. elegans protein)</fullName>
    </submittedName>
</protein>
<feature type="transmembrane region" description="Helical" evidence="12">
    <location>
        <begin position="348"/>
        <end position="367"/>
    </location>
</feature>
<dbReference type="GO" id="GO:0015184">
    <property type="term" value="F:L-cystine transmembrane transporter activity"/>
    <property type="evidence" value="ECO:0007669"/>
    <property type="project" value="TreeGrafter"/>
</dbReference>
<dbReference type="Proteomes" id="UP000271162">
    <property type="component" value="Unassembled WGS sequence"/>
</dbReference>
<evidence type="ECO:0000256" key="6">
    <source>
        <dbReference type="ARBA" id="ARBA00022847"/>
    </source>
</evidence>
<feature type="transmembrane region" description="Helical" evidence="12">
    <location>
        <begin position="216"/>
        <end position="235"/>
    </location>
</feature>
<feature type="chain" id="PRO_5043125997" evidence="13">
    <location>
        <begin position="19"/>
        <end position="409"/>
    </location>
</feature>
<dbReference type="GO" id="GO:0005765">
    <property type="term" value="C:lysosomal membrane"/>
    <property type="evidence" value="ECO:0007669"/>
    <property type="project" value="UniProtKB-SubCell"/>
</dbReference>
<dbReference type="Gene3D" id="1.20.1280.290">
    <property type="match status" value="1"/>
</dbReference>
<feature type="transmembrane region" description="Helical" evidence="12">
    <location>
        <begin position="125"/>
        <end position="146"/>
    </location>
</feature>
<name>A0A0N4YSP9_NIPBR</name>
<dbReference type="PANTHER" id="PTHR13131">
    <property type="entry name" value="CYSTINOSIN"/>
    <property type="match status" value="1"/>
</dbReference>
<evidence type="ECO:0000313" key="15">
    <source>
        <dbReference type="Proteomes" id="UP000271162"/>
    </source>
</evidence>
<evidence type="ECO:0000256" key="11">
    <source>
        <dbReference type="SAM" id="MobiDB-lite"/>
    </source>
</evidence>
<dbReference type="InterPro" id="IPR005282">
    <property type="entry name" value="LC_transporter"/>
</dbReference>
<evidence type="ECO:0000256" key="1">
    <source>
        <dbReference type="ARBA" id="ARBA00004155"/>
    </source>
</evidence>
<feature type="transmembrane region" description="Helical" evidence="12">
    <location>
        <begin position="272"/>
        <end position="292"/>
    </location>
</feature>
<organism evidence="16">
    <name type="scientific">Nippostrongylus brasiliensis</name>
    <name type="common">Rat hookworm</name>
    <dbReference type="NCBI Taxonomy" id="27835"/>
    <lineage>
        <taxon>Eukaryota</taxon>
        <taxon>Metazoa</taxon>
        <taxon>Ecdysozoa</taxon>
        <taxon>Nematoda</taxon>
        <taxon>Chromadorea</taxon>
        <taxon>Rhabditida</taxon>
        <taxon>Rhabditina</taxon>
        <taxon>Rhabditomorpha</taxon>
        <taxon>Strongyloidea</taxon>
        <taxon>Heligmosomidae</taxon>
        <taxon>Nippostrongylus</taxon>
    </lineage>
</organism>
<evidence type="ECO:0000256" key="10">
    <source>
        <dbReference type="ARBA" id="ARBA00048473"/>
    </source>
</evidence>
<sequence length="409" mass="46014">MLLSCLAVVAGLSQTLVAEPSLSANPTDVVLEINESTFIDFHSNVNLTSDVTLYFNHSQYYDNADRTTLSRSTGRGELQLTARKPISLTFLEPTSCSNSLPANETKCQLNVTDAFVRVTVIKSHAIWLATVIVGWMYFFAWSLSFYPQIFLNYRRKSVSGLNFDFLLLNVIGFSAYSLYNLLMFYDPKVQTVEVFLQEEYKQQHPRSPIPVLLNDVVFAVHAFVACVVTGAQCFFYDRDNQRVSKTCFVLASLLVLFAGLSGIAGLLQYINILEFIMCFSYIKMAVTLSKYFPQMYFNFRRKSTVGWSIGNVLLDFTGGTLDILQMVLQCTNVSDWVAFYGNPVKFGLGLVSIVFDIIFMLQHYVLYRGVHVVHAEYEGFENEAAPQSPTAPPDQGTVDHSAQQPILDD</sequence>
<evidence type="ECO:0000313" key="14">
    <source>
        <dbReference type="EMBL" id="VDL84009.1"/>
    </source>
</evidence>
<keyword evidence="8 12" id="KW-0472">Membrane</keyword>
<dbReference type="NCBIfam" id="TIGR00951">
    <property type="entry name" value="2A43"/>
    <property type="match status" value="1"/>
</dbReference>
<keyword evidence="6" id="KW-0769">Symport</keyword>
<dbReference type="SMART" id="SM00679">
    <property type="entry name" value="CTNS"/>
    <property type="match status" value="2"/>
</dbReference>
<reference evidence="16" key="1">
    <citation type="submission" date="2017-02" db="UniProtKB">
        <authorList>
            <consortium name="WormBaseParasite"/>
        </authorList>
    </citation>
    <scope>IDENTIFICATION</scope>
</reference>
<keyword evidence="7 12" id="KW-1133">Transmembrane helix</keyword>
<dbReference type="Pfam" id="PF04193">
    <property type="entry name" value="PQ-loop"/>
    <property type="match status" value="2"/>
</dbReference>
<comment type="catalytic activity">
    <reaction evidence="10">
        <text>L-cystine(out) + H(+)(out) = L-cystine(in) + H(+)(in)</text>
        <dbReference type="Rhea" id="RHEA:66172"/>
        <dbReference type="ChEBI" id="CHEBI:15378"/>
        <dbReference type="ChEBI" id="CHEBI:35491"/>
    </reaction>
    <physiologicalReaction direction="left-to-right" evidence="10">
        <dbReference type="Rhea" id="RHEA:66173"/>
    </physiologicalReaction>
</comment>